<reference evidence="1 2" key="1">
    <citation type="submission" date="2021-03" db="EMBL/GenBank/DDBJ databases">
        <title>Sequencing the genomes of 1000 actinobacteria strains.</title>
        <authorList>
            <person name="Klenk H.-P."/>
        </authorList>
    </citation>
    <scope>NUCLEOTIDE SEQUENCE [LARGE SCALE GENOMIC DNA]</scope>
    <source>
        <strain evidence="1 2">DSM 46670</strain>
    </source>
</reference>
<name>A0ABS4TZ24_9PSEU</name>
<evidence type="ECO:0000313" key="1">
    <source>
        <dbReference type="EMBL" id="MBP2329640.1"/>
    </source>
</evidence>
<protein>
    <recommendedName>
        <fullName evidence="3">CRISPR-associated DxTHG motif protein</fullName>
    </recommendedName>
</protein>
<evidence type="ECO:0000313" key="2">
    <source>
        <dbReference type="Proteomes" id="UP001519332"/>
    </source>
</evidence>
<proteinExistence type="predicted"/>
<comment type="caution">
    <text evidence="1">The sequence shown here is derived from an EMBL/GenBank/DDBJ whole genome shotgun (WGS) entry which is preliminary data.</text>
</comment>
<dbReference type="EMBL" id="JAGINW010000001">
    <property type="protein sequence ID" value="MBP2329640.1"/>
    <property type="molecule type" value="Genomic_DNA"/>
</dbReference>
<evidence type="ECO:0008006" key="3">
    <source>
        <dbReference type="Google" id="ProtNLM"/>
    </source>
</evidence>
<organism evidence="1 2">
    <name type="scientific">Kibdelosporangium banguiense</name>
    <dbReference type="NCBI Taxonomy" id="1365924"/>
    <lineage>
        <taxon>Bacteria</taxon>
        <taxon>Bacillati</taxon>
        <taxon>Actinomycetota</taxon>
        <taxon>Actinomycetes</taxon>
        <taxon>Pseudonocardiales</taxon>
        <taxon>Pseudonocardiaceae</taxon>
        <taxon>Kibdelosporangium</taxon>
    </lineage>
</organism>
<keyword evidence="2" id="KW-1185">Reference proteome</keyword>
<sequence length="26" mass="2966">MPQLQSDVSPFFSCTAHHSVRAIPYF</sequence>
<accession>A0ABS4TZ24</accession>
<gene>
    <name evidence="1" type="ORF">JOF56_010025</name>
</gene>
<dbReference type="Proteomes" id="UP001519332">
    <property type="component" value="Unassembled WGS sequence"/>
</dbReference>